<dbReference type="Proteomes" id="UP000440578">
    <property type="component" value="Unassembled WGS sequence"/>
</dbReference>
<dbReference type="PANTHER" id="PTHR12113:SF31">
    <property type="entry name" value="DICKKOPF N-TERMINAL CYSTEINE-RICH DOMAIN-CONTAINING PROTEIN"/>
    <property type="match status" value="1"/>
</dbReference>
<feature type="region of interest" description="Disordered" evidence="4">
    <location>
        <begin position="60"/>
        <end position="88"/>
    </location>
</feature>
<evidence type="ECO:0000313" key="5">
    <source>
        <dbReference type="EMBL" id="KAF0292710.1"/>
    </source>
</evidence>
<evidence type="ECO:0000256" key="1">
    <source>
        <dbReference type="ARBA" id="ARBA00004613"/>
    </source>
</evidence>
<evidence type="ECO:0000256" key="4">
    <source>
        <dbReference type="SAM" id="MobiDB-lite"/>
    </source>
</evidence>
<keyword evidence="6" id="KW-1185">Reference proteome</keyword>
<evidence type="ECO:0000313" key="6">
    <source>
        <dbReference type="Proteomes" id="UP000440578"/>
    </source>
</evidence>
<organism evidence="5 6">
    <name type="scientific">Amphibalanus amphitrite</name>
    <name type="common">Striped barnacle</name>
    <name type="synonym">Balanus amphitrite</name>
    <dbReference type="NCBI Taxonomy" id="1232801"/>
    <lineage>
        <taxon>Eukaryota</taxon>
        <taxon>Metazoa</taxon>
        <taxon>Ecdysozoa</taxon>
        <taxon>Arthropoda</taxon>
        <taxon>Crustacea</taxon>
        <taxon>Multicrustacea</taxon>
        <taxon>Cirripedia</taxon>
        <taxon>Thoracica</taxon>
        <taxon>Thoracicalcarea</taxon>
        <taxon>Balanomorpha</taxon>
        <taxon>Balanoidea</taxon>
        <taxon>Balanidae</taxon>
        <taxon>Amphibalaninae</taxon>
        <taxon>Amphibalanus</taxon>
    </lineage>
</organism>
<sequence length="309" mass="33266">MRPQRVDGAARVQWTVEHSDTMPAGSRLALGCLVFSLCVLLSEAYLFSLLLSNPVVPTDSVGGAGPDRAVSDGDLRSGGPVRAASESVGELRTRAAGRSEAELDLDLDLELDLDLDLGVTSVGPGGEGGAEDQDLNRPAGRQRFSATLVPRHSARLAEDSAAEEDSAKLLAEMVCGRGRFCDSASGTCQRRRRPGQPCSRDGQCRGRSSSCTLGHCQRRQHKEKKELVSECRTDADCDSDSCCARLSSGTVCRPRTPVGQRCQALPANLPVPIYATCPCERGTACKYVHRPGEDWTLWTAYDNLRCVRD</sequence>
<accession>A0A6A4VMU3</accession>
<dbReference type="GO" id="GO:0048019">
    <property type="term" value="F:receptor antagonist activity"/>
    <property type="evidence" value="ECO:0007669"/>
    <property type="project" value="TreeGrafter"/>
</dbReference>
<dbReference type="GO" id="GO:0039706">
    <property type="term" value="F:co-receptor binding"/>
    <property type="evidence" value="ECO:0007669"/>
    <property type="project" value="TreeGrafter"/>
</dbReference>
<evidence type="ECO:0008006" key="7">
    <source>
        <dbReference type="Google" id="ProtNLM"/>
    </source>
</evidence>
<gene>
    <name evidence="5" type="ORF">FJT64_009329</name>
</gene>
<keyword evidence="3" id="KW-0732">Signal</keyword>
<dbReference type="AlphaFoldDB" id="A0A6A4VMU3"/>
<feature type="region of interest" description="Disordered" evidence="4">
    <location>
        <begin position="185"/>
        <end position="208"/>
    </location>
</feature>
<proteinExistence type="predicted"/>
<keyword evidence="2" id="KW-0964">Secreted</keyword>
<dbReference type="InterPro" id="IPR039863">
    <property type="entry name" value="DKK1-4"/>
</dbReference>
<dbReference type="Gene3D" id="2.10.80.10">
    <property type="entry name" value="Lipase, subunit A"/>
    <property type="match status" value="1"/>
</dbReference>
<dbReference type="GO" id="GO:0005615">
    <property type="term" value="C:extracellular space"/>
    <property type="evidence" value="ECO:0007669"/>
    <property type="project" value="TreeGrafter"/>
</dbReference>
<comment type="subcellular location">
    <subcellularLocation>
        <location evidence="1">Secreted</location>
    </subcellularLocation>
</comment>
<dbReference type="PANTHER" id="PTHR12113">
    <property type="entry name" value="DICKKOPF3-LIKE 3"/>
    <property type="match status" value="1"/>
</dbReference>
<comment type="caution">
    <text evidence="5">The sequence shown here is derived from an EMBL/GenBank/DDBJ whole genome shotgun (WGS) entry which is preliminary data.</text>
</comment>
<dbReference type="GO" id="GO:0090090">
    <property type="term" value="P:negative regulation of canonical Wnt signaling pathway"/>
    <property type="evidence" value="ECO:0007669"/>
    <property type="project" value="TreeGrafter"/>
</dbReference>
<evidence type="ECO:0000256" key="3">
    <source>
        <dbReference type="ARBA" id="ARBA00022729"/>
    </source>
</evidence>
<dbReference type="EMBL" id="VIIS01001799">
    <property type="protein sequence ID" value="KAF0292710.1"/>
    <property type="molecule type" value="Genomic_DNA"/>
</dbReference>
<protein>
    <recommendedName>
        <fullName evidence="7">Dickkopf-related protein 3</fullName>
    </recommendedName>
</protein>
<name>A0A6A4VMU3_AMPAM</name>
<reference evidence="5 6" key="1">
    <citation type="submission" date="2019-07" db="EMBL/GenBank/DDBJ databases">
        <title>Draft genome assembly of a fouling barnacle, Amphibalanus amphitrite (Darwin, 1854): The first reference genome for Thecostraca.</title>
        <authorList>
            <person name="Kim W."/>
        </authorList>
    </citation>
    <scope>NUCLEOTIDE SEQUENCE [LARGE SCALE GENOMIC DNA]</scope>
    <source>
        <strain evidence="5">SNU_AA5</strain>
        <tissue evidence="5">Soma without cirri and trophi</tissue>
    </source>
</reference>
<evidence type="ECO:0000256" key="2">
    <source>
        <dbReference type="ARBA" id="ARBA00022525"/>
    </source>
</evidence>